<organism evidence="1 2">
    <name type="scientific">Vibrio pectenicida</name>
    <dbReference type="NCBI Taxonomy" id="62763"/>
    <lineage>
        <taxon>Bacteria</taxon>
        <taxon>Pseudomonadati</taxon>
        <taxon>Pseudomonadota</taxon>
        <taxon>Gammaproteobacteria</taxon>
        <taxon>Vibrionales</taxon>
        <taxon>Vibrionaceae</taxon>
        <taxon>Vibrio</taxon>
    </lineage>
</organism>
<evidence type="ECO:0000313" key="1">
    <source>
        <dbReference type="EMBL" id="RSD29132.1"/>
    </source>
</evidence>
<reference evidence="1 2" key="1">
    <citation type="submission" date="2018-12" db="EMBL/GenBank/DDBJ databases">
        <title>Genomic taxonomy of the Vibrionaceae family.</title>
        <authorList>
            <person name="Gomez-Gil B."/>
            <person name="Enciso-Ibarra K."/>
        </authorList>
    </citation>
    <scope>NUCLEOTIDE SEQUENCE [LARGE SCALE GENOMIC DNA]</scope>
    <source>
        <strain evidence="1 2">CAIM 594</strain>
    </source>
</reference>
<comment type="caution">
    <text evidence="1">The sequence shown here is derived from an EMBL/GenBank/DDBJ whole genome shotgun (WGS) entry which is preliminary data.</text>
</comment>
<protein>
    <submittedName>
        <fullName evidence="1">Uncharacterized protein</fullName>
    </submittedName>
</protein>
<dbReference type="EMBL" id="RSFA01000135">
    <property type="protein sequence ID" value="RSD29132.1"/>
    <property type="molecule type" value="Genomic_DNA"/>
</dbReference>
<sequence>MNKILYVIISLISLGYVTLVIASPCDTNPEGFCITKMDEDDNNVRAWFDRELDFDALLLGYDLMSSKHWTYYAQENGSYKLWNISNHADYAKESKSLWFTAYRAREAQCWKRSELLYFNENWAGTNFLQQPKDSATGITVQDILDRASSQGVLFDSTGQPINFCNGAMRVSQRS</sequence>
<dbReference type="RefSeq" id="WP_125323236.1">
    <property type="nucleotide sequence ID" value="NZ_AP024890.1"/>
</dbReference>
<accession>A0A3R9G034</accession>
<gene>
    <name evidence="1" type="ORF">EJA03_18585</name>
</gene>
<proteinExistence type="predicted"/>
<dbReference type="AlphaFoldDB" id="A0A3R9G034"/>
<keyword evidence="2" id="KW-1185">Reference proteome</keyword>
<dbReference type="Proteomes" id="UP000269041">
    <property type="component" value="Unassembled WGS sequence"/>
</dbReference>
<dbReference type="OrthoDB" id="5880634at2"/>
<name>A0A3R9G034_9VIBR</name>
<evidence type="ECO:0000313" key="2">
    <source>
        <dbReference type="Proteomes" id="UP000269041"/>
    </source>
</evidence>